<evidence type="ECO:0000259" key="3">
    <source>
        <dbReference type="PROSITE" id="PS51898"/>
    </source>
</evidence>
<dbReference type="PROSITE" id="PS51898">
    <property type="entry name" value="TYR_RECOMBINASE"/>
    <property type="match status" value="1"/>
</dbReference>
<sequence length="333" mass="37816">MGTISKYVAKNGAVTFQAKVRRKGVPTQTRSFHEKKDAEKWVRAAEAALDRGELPKPNKPQPGDLSTLADVLLRYADEVSPKKRGGDIEMLTMRRWLRECREFVSIPLAMLDAGQVAAWRDLQLEGRAGSSVARQMNLLLGAVNLARAEWGCDIPVFKVARPKSPPHRDRLLKPNEEELLLAEARRAQNPHLHPCIVFALETAMRAGEIIGARWADIDWERRVIHLPRTKTDVPRDVPLSGKAMAALQLLDRAAERVFSGLTSETLKRQFIRLVKRCKIEDFHFHDCRHTCLSRLAREKGWNPIQLATLSGHKDIRMLQRYVHLRADDLVAML</sequence>
<dbReference type="PANTHER" id="PTHR30349:SF94">
    <property type="entry name" value="INTEGRASE_RECOMBINASE HI_1414-RELATED"/>
    <property type="match status" value="1"/>
</dbReference>
<dbReference type="PANTHER" id="PTHR30349">
    <property type="entry name" value="PHAGE INTEGRASE-RELATED"/>
    <property type="match status" value="1"/>
</dbReference>
<evidence type="ECO:0000256" key="2">
    <source>
        <dbReference type="ARBA" id="ARBA00023172"/>
    </source>
</evidence>
<keyword evidence="2" id="KW-0233">DNA recombination</keyword>
<dbReference type="InterPro" id="IPR050090">
    <property type="entry name" value="Tyrosine_recombinase_XerCD"/>
</dbReference>
<dbReference type="CDD" id="cd00796">
    <property type="entry name" value="INT_Rci_Hp1_C"/>
    <property type="match status" value="1"/>
</dbReference>
<keyword evidence="5" id="KW-1185">Reference proteome</keyword>
<accession>A0ABX9ZHF3</accession>
<evidence type="ECO:0000313" key="5">
    <source>
        <dbReference type="Proteomes" id="UP000270216"/>
    </source>
</evidence>
<dbReference type="Pfam" id="PF00589">
    <property type="entry name" value="Phage_integrase"/>
    <property type="match status" value="1"/>
</dbReference>
<dbReference type="InterPro" id="IPR013762">
    <property type="entry name" value="Integrase-like_cat_sf"/>
</dbReference>
<dbReference type="Proteomes" id="UP000270216">
    <property type="component" value="Unassembled WGS sequence"/>
</dbReference>
<protein>
    <submittedName>
        <fullName evidence="4">Site-specific integrase</fullName>
    </submittedName>
</protein>
<dbReference type="EMBL" id="RWHX01000091">
    <property type="protein sequence ID" value="RSK73845.1"/>
    <property type="molecule type" value="Genomic_DNA"/>
</dbReference>
<organism evidence="4 5">
    <name type="scientific">Pandoraea apista</name>
    <dbReference type="NCBI Taxonomy" id="93218"/>
    <lineage>
        <taxon>Bacteria</taxon>
        <taxon>Pseudomonadati</taxon>
        <taxon>Pseudomonadota</taxon>
        <taxon>Betaproteobacteria</taxon>
        <taxon>Burkholderiales</taxon>
        <taxon>Burkholderiaceae</taxon>
        <taxon>Pandoraea</taxon>
    </lineage>
</organism>
<dbReference type="InterPro" id="IPR002104">
    <property type="entry name" value="Integrase_catalytic"/>
</dbReference>
<name>A0ABX9ZHF3_9BURK</name>
<keyword evidence="1" id="KW-0229">DNA integration</keyword>
<dbReference type="InterPro" id="IPR011010">
    <property type="entry name" value="DNA_brk_join_enz"/>
</dbReference>
<feature type="domain" description="Tyr recombinase" evidence="3">
    <location>
        <begin position="166"/>
        <end position="333"/>
    </location>
</feature>
<gene>
    <name evidence="4" type="ORF">EJE83_25245</name>
</gene>
<comment type="caution">
    <text evidence="4">The sequence shown here is derived from an EMBL/GenBank/DDBJ whole genome shotgun (WGS) entry which is preliminary data.</text>
</comment>
<evidence type="ECO:0000256" key="1">
    <source>
        <dbReference type="ARBA" id="ARBA00022908"/>
    </source>
</evidence>
<dbReference type="Gene3D" id="1.10.443.10">
    <property type="entry name" value="Intergrase catalytic core"/>
    <property type="match status" value="1"/>
</dbReference>
<dbReference type="RefSeq" id="WP_107338510.1">
    <property type="nucleotide sequence ID" value="NZ_PYYA01000058.1"/>
</dbReference>
<reference evidence="4 5" key="1">
    <citation type="submission" date="2018-12" db="EMBL/GenBank/DDBJ databases">
        <title>Whole genome sequence of a Pandoraea apista isolate from a patient with cystic fibrosis.</title>
        <authorList>
            <person name="Kenna D.T."/>
            <person name="Turton J.F."/>
        </authorList>
    </citation>
    <scope>NUCLEOTIDE SEQUENCE [LARGE SCALE GENOMIC DNA]</scope>
    <source>
        <strain evidence="4 5">Pa13324</strain>
    </source>
</reference>
<dbReference type="SUPFAM" id="SSF56349">
    <property type="entry name" value="DNA breaking-rejoining enzymes"/>
    <property type="match status" value="1"/>
</dbReference>
<evidence type="ECO:0000313" key="4">
    <source>
        <dbReference type="EMBL" id="RSK73845.1"/>
    </source>
</evidence>
<proteinExistence type="predicted"/>